<proteinExistence type="predicted"/>
<feature type="region of interest" description="Disordered" evidence="1">
    <location>
        <begin position="1"/>
        <end position="21"/>
    </location>
</feature>
<feature type="compositionally biased region" description="Polar residues" evidence="1">
    <location>
        <begin position="96"/>
        <end position="108"/>
    </location>
</feature>
<protein>
    <submittedName>
        <fullName evidence="2">Uncharacterized protein</fullName>
    </submittedName>
</protein>
<evidence type="ECO:0000313" key="2">
    <source>
        <dbReference type="EnsemblMetazoa" id="AATE012549-PA.1"/>
    </source>
</evidence>
<name>A0A182J6Z2_ANOAO</name>
<dbReference type="VEuPathDB" id="VectorBase:AATE012549"/>
<evidence type="ECO:0000256" key="1">
    <source>
        <dbReference type="SAM" id="MobiDB-lite"/>
    </source>
</evidence>
<organism evidence="2">
    <name type="scientific">Anopheles atroparvus</name>
    <name type="common">European mosquito</name>
    <dbReference type="NCBI Taxonomy" id="41427"/>
    <lineage>
        <taxon>Eukaryota</taxon>
        <taxon>Metazoa</taxon>
        <taxon>Ecdysozoa</taxon>
        <taxon>Arthropoda</taxon>
        <taxon>Hexapoda</taxon>
        <taxon>Insecta</taxon>
        <taxon>Pterygota</taxon>
        <taxon>Neoptera</taxon>
        <taxon>Endopterygota</taxon>
        <taxon>Diptera</taxon>
        <taxon>Nematocera</taxon>
        <taxon>Culicoidea</taxon>
        <taxon>Culicidae</taxon>
        <taxon>Anophelinae</taxon>
        <taxon>Anopheles</taxon>
    </lineage>
</organism>
<accession>A0A182J6Z2</accession>
<reference evidence="2" key="1">
    <citation type="submission" date="2022-08" db="UniProtKB">
        <authorList>
            <consortium name="EnsemblMetazoa"/>
        </authorList>
    </citation>
    <scope>IDENTIFICATION</scope>
    <source>
        <strain evidence="2">EBRO</strain>
    </source>
</reference>
<dbReference type="EnsemblMetazoa" id="AATE012549-RA">
    <property type="protein sequence ID" value="AATE012549-PA.1"/>
    <property type="gene ID" value="AATE012549"/>
</dbReference>
<feature type="region of interest" description="Disordered" evidence="1">
    <location>
        <begin position="87"/>
        <end position="108"/>
    </location>
</feature>
<dbReference type="AlphaFoldDB" id="A0A182J6Z2"/>
<sequence>MKSPTMQSEQDDRNQERNLSNLRKGFRELYDEIDQLSRNASLAAESAKSGREGSELLRKQDVDDLLVYARKFIREARSSIVTFDEHGVHQKRRNRGSTYQWSLPRNNL</sequence>